<name>A0A1J8QBY8_9AGAM</name>
<accession>A0A1J8QBY8</accession>
<reference evidence="1 2" key="1">
    <citation type="submission" date="2016-03" db="EMBL/GenBank/DDBJ databases">
        <title>Comparative genomics of the ectomycorrhizal sister species Rhizopogon vinicolor and Rhizopogon vesiculosus (Basidiomycota: Boletales) reveals a divergence of the mating type B locus.</title>
        <authorList>
            <person name="Mujic A.B."/>
            <person name="Kuo A."/>
            <person name="Tritt A."/>
            <person name="Lipzen A."/>
            <person name="Chen C."/>
            <person name="Johnson J."/>
            <person name="Sharma A."/>
            <person name="Barry K."/>
            <person name="Grigoriev I.V."/>
            <person name="Spatafora J.W."/>
        </authorList>
    </citation>
    <scope>NUCLEOTIDE SEQUENCE [LARGE SCALE GENOMIC DNA]</scope>
    <source>
        <strain evidence="1 2">AM-OR11-056</strain>
    </source>
</reference>
<keyword evidence="2" id="KW-1185">Reference proteome</keyword>
<evidence type="ECO:0000313" key="2">
    <source>
        <dbReference type="Proteomes" id="UP000183567"/>
    </source>
</evidence>
<gene>
    <name evidence="1" type="ORF">AZE42_13760</name>
</gene>
<protein>
    <submittedName>
        <fullName evidence="1">Uncharacterized protein</fullName>
    </submittedName>
</protein>
<dbReference type="AlphaFoldDB" id="A0A1J8QBY8"/>
<organism evidence="1 2">
    <name type="scientific">Rhizopogon vesiculosus</name>
    <dbReference type="NCBI Taxonomy" id="180088"/>
    <lineage>
        <taxon>Eukaryota</taxon>
        <taxon>Fungi</taxon>
        <taxon>Dikarya</taxon>
        <taxon>Basidiomycota</taxon>
        <taxon>Agaricomycotina</taxon>
        <taxon>Agaricomycetes</taxon>
        <taxon>Agaricomycetidae</taxon>
        <taxon>Boletales</taxon>
        <taxon>Suillineae</taxon>
        <taxon>Rhizopogonaceae</taxon>
        <taxon>Rhizopogon</taxon>
    </lineage>
</organism>
<evidence type="ECO:0000313" key="1">
    <source>
        <dbReference type="EMBL" id="OJA19166.1"/>
    </source>
</evidence>
<proteinExistence type="predicted"/>
<dbReference type="Proteomes" id="UP000183567">
    <property type="component" value="Unassembled WGS sequence"/>
</dbReference>
<dbReference type="OrthoDB" id="2647547at2759"/>
<sequence>MQVFVPLSPPILCPLQLNAHADWNADTGATSNMTPHRHWLQNYAPKQSSVL</sequence>
<dbReference type="EMBL" id="LVVM01001159">
    <property type="protein sequence ID" value="OJA19166.1"/>
    <property type="molecule type" value="Genomic_DNA"/>
</dbReference>
<comment type="caution">
    <text evidence="1">The sequence shown here is derived from an EMBL/GenBank/DDBJ whole genome shotgun (WGS) entry which is preliminary data.</text>
</comment>